<organism evidence="2 3">
    <name type="scientific">Amycolatopsis acidiphila</name>
    <dbReference type="NCBI Taxonomy" id="715473"/>
    <lineage>
        <taxon>Bacteria</taxon>
        <taxon>Bacillati</taxon>
        <taxon>Actinomycetota</taxon>
        <taxon>Actinomycetes</taxon>
        <taxon>Pseudonocardiales</taxon>
        <taxon>Pseudonocardiaceae</taxon>
        <taxon>Amycolatopsis</taxon>
    </lineage>
</organism>
<gene>
    <name evidence="2" type="ORF">FNH06_18270</name>
</gene>
<dbReference type="InterPro" id="IPR004942">
    <property type="entry name" value="Roadblock/LAMTOR2_dom"/>
</dbReference>
<dbReference type="Gene3D" id="3.30.450.30">
    <property type="entry name" value="Dynein light chain 2a, cytoplasmic"/>
    <property type="match status" value="1"/>
</dbReference>
<dbReference type="SUPFAM" id="SSF103196">
    <property type="entry name" value="Roadblock/LC7 domain"/>
    <property type="match status" value="1"/>
</dbReference>
<dbReference type="EMBL" id="VJZA01000029">
    <property type="protein sequence ID" value="TVT21168.1"/>
    <property type="molecule type" value="Genomic_DNA"/>
</dbReference>
<accession>A0A558AA74</accession>
<feature type="domain" description="Roadblock/LAMTOR2" evidence="1">
    <location>
        <begin position="10"/>
        <end position="100"/>
    </location>
</feature>
<dbReference type="RefSeq" id="WP_144640029.1">
    <property type="nucleotide sequence ID" value="NZ_BNAX01000001.1"/>
</dbReference>
<evidence type="ECO:0000259" key="1">
    <source>
        <dbReference type="SMART" id="SM00960"/>
    </source>
</evidence>
<evidence type="ECO:0000313" key="2">
    <source>
        <dbReference type="EMBL" id="TVT21168.1"/>
    </source>
</evidence>
<keyword evidence="3" id="KW-1185">Reference proteome</keyword>
<dbReference type="SMART" id="SM00960">
    <property type="entry name" value="Robl_LC7"/>
    <property type="match status" value="1"/>
</dbReference>
<dbReference type="PANTHER" id="PTHR36222">
    <property type="entry name" value="SERINE PROTEASE INHIBITOR RV3364C"/>
    <property type="match status" value="1"/>
</dbReference>
<proteinExistence type="predicted"/>
<comment type="caution">
    <text evidence="2">The sequence shown here is derived from an EMBL/GenBank/DDBJ whole genome shotgun (WGS) entry which is preliminary data.</text>
</comment>
<name>A0A558AA74_9PSEU</name>
<reference evidence="2 3" key="1">
    <citation type="submission" date="2019-07" db="EMBL/GenBank/DDBJ databases">
        <title>New species of Amycolatopsis and Streptomyces.</title>
        <authorList>
            <person name="Duangmal K."/>
            <person name="Teo W.F.A."/>
            <person name="Lipun K."/>
        </authorList>
    </citation>
    <scope>NUCLEOTIDE SEQUENCE [LARGE SCALE GENOMIC DNA]</scope>
    <source>
        <strain evidence="2 3">JCM 30562</strain>
    </source>
</reference>
<dbReference type="OrthoDB" id="5187023at2"/>
<dbReference type="InterPro" id="IPR053141">
    <property type="entry name" value="Mycobact_SerProt_Inhib_Rv3364c"/>
</dbReference>
<protein>
    <submittedName>
        <fullName evidence="2">Roadblock/LC7 domain-containing protein</fullName>
    </submittedName>
</protein>
<sequence>MATTNTRKLDWLLDDLVQRLAGVRHAVVLSTDGLLLGQSTAMSTEDAEHFSAMASALQSLARGAGNHFDGGGVRQTVIELDRAVLFVTSAGENACLALLTSETANMGMVAYEMNQVVQRVGTYLSTTPRHSLFDQQRINPQPS</sequence>
<evidence type="ECO:0000313" key="3">
    <source>
        <dbReference type="Proteomes" id="UP000318578"/>
    </source>
</evidence>
<dbReference type="AlphaFoldDB" id="A0A558AA74"/>
<dbReference type="Proteomes" id="UP000318578">
    <property type="component" value="Unassembled WGS sequence"/>
</dbReference>
<dbReference type="PANTHER" id="PTHR36222:SF1">
    <property type="entry name" value="SERINE PROTEASE INHIBITOR RV3364C"/>
    <property type="match status" value="1"/>
</dbReference>
<dbReference type="Pfam" id="PF03259">
    <property type="entry name" value="Robl_LC7"/>
    <property type="match status" value="1"/>
</dbReference>